<dbReference type="AlphaFoldDB" id="A0A0X3BNF2"/>
<dbReference type="NCBIfam" id="TIGR01188">
    <property type="entry name" value="drrA"/>
    <property type="match status" value="1"/>
</dbReference>
<dbReference type="SUPFAM" id="SSF52540">
    <property type="entry name" value="P-loop containing nucleoside triphosphate hydrolases"/>
    <property type="match status" value="1"/>
</dbReference>
<dbReference type="GO" id="GO:0005524">
    <property type="term" value="F:ATP binding"/>
    <property type="evidence" value="ECO:0007669"/>
    <property type="project" value="UniProtKB-KW"/>
</dbReference>
<dbReference type="PROSITE" id="PS50893">
    <property type="entry name" value="ABC_TRANSPORTER_2"/>
    <property type="match status" value="1"/>
</dbReference>
<gene>
    <name evidence="7" type="ORF">MMAB1_1911</name>
</gene>
<dbReference type="Pfam" id="PF00005">
    <property type="entry name" value="ABC_tran"/>
    <property type="match status" value="1"/>
</dbReference>
<evidence type="ECO:0000256" key="3">
    <source>
        <dbReference type="ARBA" id="ARBA00022741"/>
    </source>
</evidence>
<dbReference type="InterPro" id="IPR003593">
    <property type="entry name" value="AAA+_ATPase"/>
</dbReference>
<dbReference type="InterPro" id="IPR050763">
    <property type="entry name" value="ABC_transporter_ATP-binding"/>
</dbReference>
<dbReference type="Proteomes" id="UP000069850">
    <property type="component" value="Chromosome 1"/>
</dbReference>
<protein>
    <submittedName>
        <fullName evidence="7">Putative ABC transporter ATP-binding protein yfiL</fullName>
    </submittedName>
</protein>
<dbReference type="GO" id="GO:1900753">
    <property type="term" value="P:doxorubicin transport"/>
    <property type="evidence" value="ECO:0007669"/>
    <property type="project" value="InterPro"/>
</dbReference>
<dbReference type="InterPro" id="IPR017871">
    <property type="entry name" value="ABC_transporter-like_CS"/>
</dbReference>
<dbReference type="GO" id="GO:0005886">
    <property type="term" value="C:plasma membrane"/>
    <property type="evidence" value="ECO:0007669"/>
    <property type="project" value="UniProtKB-SubCell"/>
</dbReference>
<comment type="subcellular location">
    <subcellularLocation>
        <location evidence="1">Cell membrane</location>
        <topology evidence="1">Peripheral membrane protein</topology>
        <orientation evidence="1">Cytoplasmic side</orientation>
    </subcellularLocation>
</comment>
<evidence type="ECO:0000256" key="2">
    <source>
        <dbReference type="ARBA" id="ARBA00022448"/>
    </source>
</evidence>
<evidence type="ECO:0000256" key="1">
    <source>
        <dbReference type="ARBA" id="ARBA00004413"/>
    </source>
</evidence>
<evidence type="ECO:0000313" key="8">
    <source>
        <dbReference type="Proteomes" id="UP000069850"/>
    </source>
</evidence>
<dbReference type="Pfam" id="PF13732">
    <property type="entry name" value="DrrA1-3_C"/>
    <property type="match status" value="1"/>
</dbReference>
<keyword evidence="3" id="KW-0547">Nucleotide-binding</keyword>
<dbReference type="SMART" id="SM00382">
    <property type="entry name" value="AAA"/>
    <property type="match status" value="1"/>
</dbReference>
<dbReference type="GeneID" id="27137662"/>
<dbReference type="RefSeq" id="WP_062263873.1">
    <property type="nucleotide sequence ID" value="NZ_DAIMMY010000001.1"/>
</dbReference>
<dbReference type="OrthoDB" id="87732at2157"/>
<feature type="domain" description="ABC transporter" evidence="6">
    <location>
        <begin position="8"/>
        <end position="238"/>
    </location>
</feature>
<comment type="similarity">
    <text evidence="5">Belongs to the ABC transporter superfamily. Drug exporter-1 (DrugE1) (TC 3.A.1.105) family.</text>
</comment>
<dbReference type="InterPro" id="IPR025302">
    <property type="entry name" value="DrrA1/2-like_C"/>
</dbReference>
<dbReference type="PROSITE" id="PS00211">
    <property type="entry name" value="ABC_TRANSPORTER_1"/>
    <property type="match status" value="1"/>
</dbReference>
<dbReference type="Gene3D" id="3.40.50.300">
    <property type="entry name" value="P-loop containing nucleotide triphosphate hydrolases"/>
    <property type="match status" value="1"/>
</dbReference>
<dbReference type="KEGG" id="mema:MMAB1_1911"/>
<evidence type="ECO:0000313" key="7">
    <source>
        <dbReference type="EMBL" id="CVK33124.1"/>
    </source>
</evidence>
<keyword evidence="2" id="KW-0813">Transport</keyword>
<accession>A0A0X3BNF2</accession>
<reference evidence="7 8" key="1">
    <citation type="submission" date="2016-01" db="EMBL/GenBank/DDBJ databases">
        <authorList>
            <person name="Manzoor S."/>
        </authorList>
    </citation>
    <scope>NUCLEOTIDE SEQUENCE [LARGE SCALE GENOMIC DNA]</scope>
    <source>
        <strain evidence="7">Methanoculleus sp MAB1</strain>
    </source>
</reference>
<organism evidence="7 8">
    <name type="scientific">Methanoculleus bourgensis</name>
    <dbReference type="NCBI Taxonomy" id="83986"/>
    <lineage>
        <taxon>Archaea</taxon>
        <taxon>Methanobacteriati</taxon>
        <taxon>Methanobacteriota</taxon>
        <taxon>Stenosarchaea group</taxon>
        <taxon>Methanomicrobia</taxon>
        <taxon>Methanomicrobiales</taxon>
        <taxon>Methanomicrobiaceae</taxon>
        <taxon>Methanoculleus</taxon>
    </lineage>
</organism>
<evidence type="ECO:0000256" key="4">
    <source>
        <dbReference type="ARBA" id="ARBA00022840"/>
    </source>
</evidence>
<dbReference type="InterPro" id="IPR005894">
    <property type="entry name" value="DrrA"/>
</dbReference>
<sequence length="311" mass="33623">MTAGPTAIDVRDLTKRFGDTVAVDRVSFDVRRGEIFGFLGPNGAGKTTIVRMLTGIIRPDAGSIRVMGYDIARDPVPAKQQMGAVPETANAYLDLSGRQNMLLAADLYGVPRTRAEGRIAETLAELGLSDRQDHRVHGYSKGMRQRLILGMALLHEPPLLFLDEPTSGLDVQSTRLIIAMLQRLNEAGTTVFLTTHNMDEANRLCHRVGIIRRGRIAAIDTPEQLKRTIDRIAVILVSFDRRVDTGTLAALPGIAGVTGTDGRCRVSAEDIDTAIQSIVSFAHSEGARILSLDTPAPTLDEVFLSITAGDG</sequence>
<dbReference type="PANTHER" id="PTHR42711">
    <property type="entry name" value="ABC TRANSPORTER ATP-BINDING PROTEIN"/>
    <property type="match status" value="1"/>
</dbReference>
<proteinExistence type="inferred from homology"/>
<dbReference type="GO" id="GO:0016887">
    <property type="term" value="F:ATP hydrolysis activity"/>
    <property type="evidence" value="ECO:0007669"/>
    <property type="project" value="InterPro"/>
</dbReference>
<keyword evidence="4 7" id="KW-0067">ATP-binding</keyword>
<dbReference type="EMBL" id="LT158599">
    <property type="protein sequence ID" value="CVK33124.1"/>
    <property type="molecule type" value="Genomic_DNA"/>
</dbReference>
<dbReference type="PANTHER" id="PTHR42711:SF5">
    <property type="entry name" value="ABC TRANSPORTER ATP-BINDING PROTEIN NATA"/>
    <property type="match status" value="1"/>
</dbReference>
<evidence type="ECO:0000259" key="6">
    <source>
        <dbReference type="PROSITE" id="PS50893"/>
    </source>
</evidence>
<name>A0A0X3BNF2_9EURY</name>
<dbReference type="InterPro" id="IPR003439">
    <property type="entry name" value="ABC_transporter-like_ATP-bd"/>
</dbReference>
<dbReference type="GO" id="GO:0043215">
    <property type="term" value="P:daunorubicin transport"/>
    <property type="evidence" value="ECO:0007669"/>
    <property type="project" value="InterPro"/>
</dbReference>
<dbReference type="InterPro" id="IPR027417">
    <property type="entry name" value="P-loop_NTPase"/>
</dbReference>
<evidence type="ECO:0000256" key="5">
    <source>
        <dbReference type="ARBA" id="ARBA00049985"/>
    </source>
</evidence>